<accession>A0ABP7V484</accession>
<sequence>MIEIERKYLVTSLDFLKEYSSKNEIAQGYLNSNPERTVRIRIKGDKGYITIKGIGSESGVSRFEWEKEIEIEEAKSLLKICEKGVIEKTRYEVLSGKHLVEIDVFHTENDGLILAEIELENENEAIVKPNWLGKEVTNDKRYYNSYLSQNPFKNW</sequence>
<evidence type="ECO:0000313" key="2">
    <source>
        <dbReference type="EMBL" id="GAA4058234.1"/>
    </source>
</evidence>
<dbReference type="PANTHER" id="PTHR40114">
    <property type="entry name" value="SLR0698 PROTEIN"/>
    <property type="match status" value="1"/>
</dbReference>
<dbReference type="PROSITE" id="PS51707">
    <property type="entry name" value="CYTH"/>
    <property type="match status" value="1"/>
</dbReference>
<dbReference type="InterPro" id="IPR023577">
    <property type="entry name" value="CYTH_domain"/>
</dbReference>
<dbReference type="SMART" id="SM01118">
    <property type="entry name" value="CYTH"/>
    <property type="match status" value="1"/>
</dbReference>
<dbReference type="InterPro" id="IPR012042">
    <property type="entry name" value="NeuTTM/CthTTM-like"/>
</dbReference>
<comment type="caution">
    <text evidence="2">The sequence shown here is derived from an EMBL/GenBank/DDBJ whole genome shotgun (WGS) entry which is preliminary data.</text>
</comment>
<organism evidence="2 3">
    <name type="scientific">Flavobacterium chungnamense</name>
    <dbReference type="NCBI Taxonomy" id="706182"/>
    <lineage>
        <taxon>Bacteria</taxon>
        <taxon>Pseudomonadati</taxon>
        <taxon>Bacteroidota</taxon>
        <taxon>Flavobacteriia</taxon>
        <taxon>Flavobacteriales</taxon>
        <taxon>Flavobacteriaceae</taxon>
        <taxon>Flavobacterium</taxon>
    </lineage>
</organism>
<dbReference type="PANTHER" id="PTHR40114:SF1">
    <property type="entry name" value="SLR0698 PROTEIN"/>
    <property type="match status" value="1"/>
</dbReference>
<evidence type="ECO:0000313" key="3">
    <source>
        <dbReference type="Proteomes" id="UP001500426"/>
    </source>
</evidence>
<dbReference type="InterPro" id="IPR033469">
    <property type="entry name" value="CYTH-like_dom_sf"/>
</dbReference>
<reference evidence="3" key="1">
    <citation type="journal article" date="2019" name="Int. J. Syst. Evol. Microbiol.">
        <title>The Global Catalogue of Microorganisms (GCM) 10K type strain sequencing project: providing services to taxonomists for standard genome sequencing and annotation.</title>
        <authorList>
            <consortium name="The Broad Institute Genomics Platform"/>
            <consortium name="The Broad Institute Genome Sequencing Center for Infectious Disease"/>
            <person name="Wu L."/>
            <person name="Ma J."/>
        </authorList>
    </citation>
    <scope>NUCLEOTIDE SEQUENCE [LARGE SCALE GENOMIC DNA]</scope>
    <source>
        <strain evidence="3">JCM 17068</strain>
    </source>
</reference>
<protein>
    <submittedName>
        <fullName evidence="2">CYTH domain-containing protein</fullName>
    </submittedName>
</protein>
<dbReference type="CDD" id="cd07891">
    <property type="entry name" value="CYTH-like_CthTTM-like_1"/>
    <property type="match status" value="1"/>
</dbReference>
<dbReference type="Proteomes" id="UP001500426">
    <property type="component" value="Unassembled WGS sequence"/>
</dbReference>
<dbReference type="EMBL" id="BAABCS010000021">
    <property type="protein sequence ID" value="GAA4058234.1"/>
    <property type="molecule type" value="Genomic_DNA"/>
</dbReference>
<dbReference type="Pfam" id="PF01928">
    <property type="entry name" value="CYTH"/>
    <property type="match status" value="1"/>
</dbReference>
<dbReference type="PIRSF" id="PIRSF016487">
    <property type="entry name" value="CYTH_UCP016487"/>
    <property type="match status" value="1"/>
</dbReference>
<name>A0ABP7V484_9FLAO</name>
<keyword evidence="3" id="KW-1185">Reference proteome</keyword>
<dbReference type="SUPFAM" id="SSF55154">
    <property type="entry name" value="CYTH-like phosphatases"/>
    <property type="match status" value="1"/>
</dbReference>
<feature type="domain" description="CYTH" evidence="1">
    <location>
        <begin position="1"/>
        <end position="149"/>
    </location>
</feature>
<proteinExistence type="predicted"/>
<dbReference type="Gene3D" id="2.40.320.10">
    <property type="entry name" value="Hypothetical Protein Pfu-838710-001"/>
    <property type="match status" value="1"/>
</dbReference>
<dbReference type="RefSeq" id="WP_345095392.1">
    <property type="nucleotide sequence ID" value="NZ_BAABCS010000021.1"/>
</dbReference>
<evidence type="ECO:0000259" key="1">
    <source>
        <dbReference type="PROSITE" id="PS51707"/>
    </source>
</evidence>
<gene>
    <name evidence="2" type="ORF">GCM10022388_26390</name>
</gene>